<reference evidence="1 2" key="1">
    <citation type="journal article" date="2016" name="Environ. Microbiol.">
        <title>New Methyloceanibacter diversity from North Sea sediments includes methanotroph containing solely the soluble methane monooxygenase.</title>
        <authorList>
            <person name="Vekeman B."/>
            <person name="Kerckhof F.M."/>
            <person name="Cremers G."/>
            <person name="de Vos P."/>
            <person name="Vandamme P."/>
            <person name="Boon N."/>
            <person name="Op den Camp H.J."/>
            <person name="Heylen K."/>
        </authorList>
    </citation>
    <scope>NUCLEOTIDE SEQUENCE [LARGE SCALE GENOMIC DNA]</scope>
    <source>
        <strain evidence="1 2">R-67174</strain>
    </source>
</reference>
<organism evidence="1 2">
    <name type="scientific">Methyloceanibacter methanicus</name>
    <dbReference type="NCBI Taxonomy" id="1774968"/>
    <lineage>
        <taxon>Bacteria</taxon>
        <taxon>Pseudomonadati</taxon>
        <taxon>Pseudomonadota</taxon>
        <taxon>Alphaproteobacteria</taxon>
        <taxon>Hyphomicrobiales</taxon>
        <taxon>Hyphomicrobiaceae</taxon>
        <taxon>Methyloceanibacter</taxon>
    </lineage>
</organism>
<protein>
    <recommendedName>
        <fullName evidence="3">Beta-lactamase-related domain-containing protein</fullName>
    </recommendedName>
</protein>
<dbReference type="OrthoDB" id="9814204at2"/>
<comment type="caution">
    <text evidence="1">The sequence shown here is derived from an EMBL/GenBank/DDBJ whole genome shotgun (WGS) entry which is preliminary data.</text>
</comment>
<dbReference type="InterPro" id="IPR012338">
    <property type="entry name" value="Beta-lactam/transpept-like"/>
</dbReference>
<evidence type="ECO:0008006" key="3">
    <source>
        <dbReference type="Google" id="ProtNLM"/>
    </source>
</evidence>
<dbReference type="Gene3D" id="3.40.710.10">
    <property type="entry name" value="DD-peptidase/beta-lactamase superfamily"/>
    <property type="match status" value="1"/>
</dbReference>
<proteinExistence type="predicted"/>
<dbReference type="AlphaFoldDB" id="A0A1E3W278"/>
<name>A0A1E3W278_9HYPH</name>
<gene>
    <name evidence="1" type="ORF">AUC68_01635</name>
</gene>
<evidence type="ECO:0000313" key="2">
    <source>
        <dbReference type="Proteomes" id="UP000094501"/>
    </source>
</evidence>
<accession>A0A1E3W278</accession>
<dbReference type="Proteomes" id="UP000094501">
    <property type="component" value="Unassembled WGS sequence"/>
</dbReference>
<dbReference type="RefSeq" id="WP_083240450.1">
    <property type="nucleotide sequence ID" value="NZ_LPWG01000010.1"/>
</dbReference>
<evidence type="ECO:0000313" key="1">
    <source>
        <dbReference type="EMBL" id="ODR99863.1"/>
    </source>
</evidence>
<keyword evidence="2" id="KW-1185">Reference proteome</keyword>
<dbReference type="SUPFAM" id="SSF56601">
    <property type="entry name" value="beta-lactamase/transpeptidase-like"/>
    <property type="match status" value="1"/>
</dbReference>
<dbReference type="EMBL" id="LPWG01000010">
    <property type="protein sequence ID" value="ODR99863.1"/>
    <property type="molecule type" value="Genomic_DNA"/>
</dbReference>
<dbReference type="STRING" id="1774968.AUC68_01635"/>
<sequence length="60" mass="6320">MPADSFYMLGHNGQVVAMVPSKDLVVVRLGQTLSGGDWDTARDLSPLVNAFPDTARASGS</sequence>